<dbReference type="Proteomes" id="UP001362999">
    <property type="component" value="Unassembled WGS sequence"/>
</dbReference>
<gene>
    <name evidence="1" type="ORF">R3P38DRAFT_3073922</name>
</gene>
<evidence type="ECO:0008006" key="3">
    <source>
        <dbReference type="Google" id="ProtNLM"/>
    </source>
</evidence>
<evidence type="ECO:0000313" key="1">
    <source>
        <dbReference type="EMBL" id="KAK6996001.1"/>
    </source>
</evidence>
<reference evidence="1 2" key="1">
    <citation type="journal article" date="2024" name="J Genomics">
        <title>Draft genome sequencing and assembly of Favolaschia claudopus CIRM-BRFM 2984 isolated from oak limbs.</title>
        <authorList>
            <person name="Navarro D."/>
            <person name="Drula E."/>
            <person name="Chaduli D."/>
            <person name="Cazenave R."/>
            <person name="Ahrendt S."/>
            <person name="Wang J."/>
            <person name="Lipzen A."/>
            <person name="Daum C."/>
            <person name="Barry K."/>
            <person name="Grigoriev I.V."/>
            <person name="Favel A."/>
            <person name="Rosso M.N."/>
            <person name="Martin F."/>
        </authorList>
    </citation>
    <scope>NUCLEOTIDE SEQUENCE [LARGE SCALE GENOMIC DNA]</scope>
    <source>
        <strain evidence="1 2">CIRM-BRFM 2984</strain>
    </source>
</reference>
<accession>A0AAV9ZZ67</accession>
<keyword evidence="2" id="KW-1185">Reference proteome</keyword>
<name>A0AAV9ZZ67_9AGAR</name>
<comment type="caution">
    <text evidence="1">The sequence shown here is derived from an EMBL/GenBank/DDBJ whole genome shotgun (WGS) entry which is preliminary data.</text>
</comment>
<organism evidence="1 2">
    <name type="scientific">Favolaschia claudopus</name>
    <dbReference type="NCBI Taxonomy" id="2862362"/>
    <lineage>
        <taxon>Eukaryota</taxon>
        <taxon>Fungi</taxon>
        <taxon>Dikarya</taxon>
        <taxon>Basidiomycota</taxon>
        <taxon>Agaricomycotina</taxon>
        <taxon>Agaricomycetes</taxon>
        <taxon>Agaricomycetidae</taxon>
        <taxon>Agaricales</taxon>
        <taxon>Marasmiineae</taxon>
        <taxon>Mycenaceae</taxon>
        <taxon>Favolaschia</taxon>
    </lineage>
</organism>
<sequence>MLPDPERNRNASLDAEEALDGPSSYKYLVLTLPNEIVSESSFALSPLNLLAHHGSGAFRRRVTLLSQICRQWQSIAFATPQLL</sequence>
<evidence type="ECO:0000313" key="2">
    <source>
        <dbReference type="Proteomes" id="UP001362999"/>
    </source>
</evidence>
<protein>
    <recommendedName>
        <fullName evidence="3">F-box domain-containing protein</fullName>
    </recommendedName>
</protein>
<dbReference type="EMBL" id="JAWWNJ010000100">
    <property type="protein sequence ID" value="KAK6996001.1"/>
    <property type="molecule type" value="Genomic_DNA"/>
</dbReference>
<proteinExistence type="predicted"/>
<dbReference type="AlphaFoldDB" id="A0AAV9ZZ67"/>